<dbReference type="Proteomes" id="UP000075349">
    <property type="component" value="Unassembled WGS sequence"/>
</dbReference>
<gene>
    <name evidence="2" type="ORF">AUQ44_02135</name>
</gene>
<proteinExistence type="predicted"/>
<feature type="transmembrane region" description="Helical" evidence="1">
    <location>
        <begin position="88"/>
        <end position="106"/>
    </location>
</feature>
<evidence type="ECO:0000256" key="1">
    <source>
        <dbReference type="SAM" id="Phobius"/>
    </source>
</evidence>
<keyword evidence="1" id="KW-1133">Transmembrane helix</keyword>
<keyword evidence="1" id="KW-0812">Transmembrane</keyword>
<feature type="transmembrane region" description="Helical" evidence="1">
    <location>
        <begin position="62"/>
        <end position="82"/>
    </location>
</feature>
<organism evidence="2 3">
    <name type="scientific">Vibrio cidicii</name>
    <dbReference type="NCBI Taxonomy" id="1763883"/>
    <lineage>
        <taxon>Bacteria</taxon>
        <taxon>Pseudomonadati</taxon>
        <taxon>Pseudomonadota</taxon>
        <taxon>Gammaproteobacteria</taxon>
        <taxon>Vibrionales</taxon>
        <taxon>Vibrionaceae</taxon>
        <taxon>Vibrio</taxon>
    </lineage>
</organism>
<dbReference type="AlphaFoldDB" id="A0A151JGF1"/>
<accession>A0A151JGF1</accession>
<evidence type="ECO:0000313" key="3">
    <source>
        <dbReference type="Proteomes" id="UP000075349"/>
    </source>
</evidence>
<feature type="transmembrane region" description="Helical" evidence="1">
    <location>
        <begin position="28"/>
        <end position="50"/>
    </location>
</feature>
<name>A0A151JGF1_9VIBR</name>
<evidence type="ECO:0000313" key="2">
    <source>
        <dbReference type="EMBL" id="KYN24707.1"/>
    </source>
</evidence>
<dbReference type="EMBL" id="LOMK01000001">
    <property type="protein sequence ID" value="KYN24707.1"/>
    <property type="molecule type" value="Genomic_DNA"/>
</dbReference>
<protein>
    <submittedName>
        <fullName evidence="2">Uncharacterized protein</fullName>
    </submittedName>
</protein>
<comment type="caution">
    <text evidence="2">The sequence shown here is derived from an EMBL/GenBank/DDBJ whole genome shotgun (WGS) entry which is preliminary data.</text>
</comment>
<keyword evidence="1" id="KW-0472">Membrane</keyword>
<reference evidence="3" key="1">
    <citation type="submission" date="2015-12" db="EMBL/GenBank/DDBJ databases">
        <authorList>
            <person name="Tarr C.L."/>
            <person name="Gladney L.M."/>
        </authorList>
    </citation>
    <scope>NUCLEOTIDE SEQUENCE [LARGE SCALE GENOMIC DNA]</scope>
    <source>
        <strain evidence="3">2756-81</strain>
    </source>
</reference>
<sequence>MSNFNVVLVTSFLFNFALDMMETESFRLVAVIVSFFVSLSFILDAQTLFLSTAEKFAEWSKTFFIAYVTCEITLVVNLVYVVVNKYSVSSMAWYAPSLLLGVFSLYRMQKNARSE</sequence>